<dbReference type="Pfam" id="PF23842">
    <property type="entry name" value="Phage_tail_terminator_3"/>
    <property type="match status" value="1"/>
</dbReference>
<organism evidence="1 2">
    <name type="scientific">Rahnella laticis</name>
    <dbReference type="NCBI Taxonomy" id="2787622"/>
    <lineage>
        <taxon>Bacteria</taxon>
        <taxon>Pseudomonadati</taxon>
        <taxon>Pseudomonadota</taxon>
        <taxon>Gammaproteobacteria</taxon>
        <taxon>Enterobacterales</taxon>
        <taxon>Yersiniaceae</taxon>
        <taxon>Rahnella</taxon>
    </lineage>
</organism>
<dbReference type="EMBL" id="JADOBI010000001">
    <property type="protein sequence ID" value="MBF7978123.1"/>
    <property type="molecule type" value="Genomic_DNA"/>
</dbReference>
<reference evidence="1 2" key="1">
    <citation type="submission" date="2020-11" db="EMBL/GenBank/DDBJ databases">
        <title>Taxonomic investigation of Rahnella strains.</title>
        <authorList>
            <person name="Lee S.D."/>
        </authorList>
    </citation>
    <scope>NUCLEOTIDE SEQUENCE [LARGE SCALE GENOMIC DNA]</scope>
    <source>
        <strain evidence="1 2">SAP-17</strain>
    </source>
</reference>
<evidence type="ECO:0000313" key="2">
    <source>
        <dbReference type="Proteomes" id="UP000636811"/>
    </source>
</evidence>
<dbReference type="RefSeq" id="WP_195812686.1">
    <property type="nucleotide sequence ID" value="NZ_JADOBI010000001.1"/>
</dbReference>
<keyword evidence="2" id="KW-1185">Reference proteome</keyword>
<gene>
    <name evidence="1" type="ORF">IV433_01715</name>
</gene>
<name>A0ABS0E1R2_9GAMM</name>
<evidence type="ECO:0000313" key="1">
    <source>
        <dbReference type="EMBL" id="MBF7978123.1"/>
    </source>
</evidence>
<sequence>MTPSMHERFKQWITESGLIAGYKLQMYQWRQLTSDKGTQRYAVIQPNGGTPVRNDLGSEFYILLMIVAGQNDIEQPALDAQAIINFTQANPFDDCLGYIENMDATPTPVFTEENRMVLRLQFRIVYGE</sequence>
<accession>A0ABS0E1R2</accession>
<dbReference type="InterPro" id="IPR056950">
    <property type="entry name" value="Phage_tail_terminator_3"/>
</dbReference>
<comment type="caution">
    <text evidence="1">The sequence shown here is derived from an EMBL/GenBank/DDBJ whole genome shotgun (WGS) entry which is preliminary data.</text>
</comment>
<proteinExistence type="predicted"/>
<dbReference type="Proteomes" id="UP000636811">
    <property type="component" value="Unassembled WGS sequence"/>
</dbReference>
<protein>
    <recommendedName>
        <fullName evidence="3">DUF3168 domain-containing protein</fullName>
    </recommendedName>
</protein>
<evidence type="ECO:0008006" key="3">
    <source>
        <dbReference type="Google" id="ProtNLM"/>
    </source>
</evidence>